<keyword evidence="1" id="KW-0812">Transmembrane</keyword>
<reference evidence="2" key="1">
    <citation type="submission" date="2022-07" db="EMBL/GenBank/DDBJ databases">
        <title>Fungi with potential for degradation of polypropylene.</title>
        <authorList>
            <person name="Gostincar C."/>
        </authorList>
    </citation>
    <scope>NUCLEOTIDE SEQUENCE</scope>
    <source>
        <strain evidence="2">EXF-13287</strain>
    </source>
</reference>
<proteinExistence type="predicted"/>
<keyword evidence="1" id="KW-1133">Transmembrane helix</keyword>
<dbReference type="EMBL" id="JANBVN010000064">
    <property type="protein sequence ID" value="KAJ9151502.1"/>
    <property type="molecule type" value="Genomic_DNA"/>
</dbReference>
<accession>A0AA38VU50</accession>
<evidence type="ECO:0000256" key="1">
    <source>
        <dbReference type="SAM" id="Phobius"/>
    </source>
</evidence>
<feature type="transmembrane region" description="Helical" evidence="1">
    <location>
        <begin position="51"/>
        <end position="74"/>
    </location>
</feature>
<dbReference type="Proteomes" id="UP001174691">
    <property type="component" value="Unassembled WGS sequence"/>
</dbReference>
<name>A0AA38VU50_9PEZI</name>
<organism evidence="2 3">
    <name type="scientific">Coniochaeta hoffmannii</name>
    <dbReference type="NCBI Taxonomy" id="91930"/>
    <lineage>
        <taxon>Eukaryota</taxon>
        <taxon>Fungi</taxon>
        <taxon>Dikarya</taxon>
        <taxon>Ascomycota</taxon>
        <taxon>Pezizomycotina</taxon>
        <taxon>Sordariomycetes</taxon>
        <taxon>Sordariomycetidae</taxon>
        <taxon>Coniochaetales</taxon>
        <taxon>Coniochaetaceae</taxon>
        <taxon>Coniochaeta</taxon>
    </lineage>
</organism>
<evidence type="ECO:0000313" key="2">
    <source>
        <dbReference type="EMBL" id="KAJ9151502.1"/>
    </source>
</evidence>
<keyword evidence="1" id="KW-0472">Membrane</keyword>
<feature type="transmembrane region" description="Helical" evidence="1">
    <location>
        <begin position="94"/>
        <end position="114"/>
    </location>
</feature>
<feature type="transmembrane region" description="Helical" evidence="1">
    <location>
        <begin position="6"/>
        <end position="30"/>
    </location>
</feature>
<comment type="caution">
    <text evidence="2">The sequence shown here is derived from an EMBL/GenBank/DDBJ whole genome shotgun (WGS) entry which is preliminary data.</text>
</comment>
<gene>
    <name evidence="2" type="ORF">NKR19_g4917</name>
</gene>
<protein>
    <submittedName>
        <fullName evidence="2">Uncharacterized protein</fullName>
    </submittedName>
</protein>
<feature type="transmembrane region" description="Helical" evidence="1">
    <location>
        <begin position="126"/>
        <end position="147"/>
    </location>
</feature>
<keyword evidence="3" id="KW-1185">Reference proteome</keyword>
<dbReference type="AlphaFoldDB" id="A0AA38VU50"/>
<sequence>MTRNSWVWAHTAALFAHGAYMAGSAVAFVVSSQASMGNFQERDDQCNSSCLVKAWGSSALAMFAGVISLVLFSAMRRWDTNGPVTPERFDGSSFVIKIACAIHLLLAWAEYYLAISISQHLAGCSIMRAPFLLGITAVISQLVVIYVDCLKWATDRRALAEVLAPDLPCHDCETPATPSTGIPIPVWSSRFAHRLVEV</sequence>
<evidence type="ECO:0000313" key="3">
    <source>
        <dbReference type="Proteomes" id="UP001174691"/>
    </source>
</evidence>